<dbReference type="Proteomes" id="UP001017257">
    <property type="component" value="Plasmid pR24_1"/>
</dbReference>
<reference evidence="4" key="1">
    <citation type="submission" date="2022-08" db="EMBL/GenBank/DDBJ databases">
        <title>Microvirga terrae sp. nov., isolated from soil.</title>
        <authorList>
            <person name="Kim K.H."/>
            <person name="Seo Y.L."/>
            <person name="Kim J.M."/>
            <person name="Lee J.K."/>
            <person name="Han D.M."/>
            <person name="Jeon C.O."/>
        </authorList>
    </citation>
    <scope>NUCLEOTIDE SEQUENCE</scope>
    <source>
        <strain evidence="4">R24</strain>
        <plasmid evidence="4">pR24_1</plasmid>
    </source>
</reference>
<geneLocation type="plasmid" evidence="4 5">
    <name>pR24_1</name>
</geneLocation>
<feature type="domain" description="CBS" evidence="3">
    <location>
        <begin position="77"/>
        <end position="133"/>
    </location>
</feature>
<evidence type="ECO:0000313" key="5">
    <source>
        <dbReference type="Proteomes" id="UP001017257"/>
    </source>
</evidence>
<dbReference type="PANTHER" id="PTHR43080">
    <property type="entry name" value="CBS DOMAIN-CONTAINING PROTEIN CBSX3, MITOCHONDRIAL"/>
    <property type="match status" value="1"/>
</dbReference>
<dbReference type="PANTHER" id="PTHR43080:SF2">
    <property type="entry name" value="CBS DOMAIN-CONTAINING PROTEIN"/>
    <property type="match status" value="1"/>
</dbReference>
<protein>
    <submittedName>
        <fullName evidence="4">CBS domain-containing protein</fullName>
    </submittedName>
</protein>
<keyword evidence="4" id="KW-0614">Plasmid</keyword>
<dbReference type="EMBL" id="CP102846">
    <property type="protein sequence ID" value="UVF22576.1"/>
    <property type="molecule type" value="Genomic_DNA"/>
</dbReference>
<dbReference type="RefSeq" id="WP_173945113.1">
    <property type="nucleotide sequence ID" value="NZ_CP102846.1"/>
</dbReference>
<dbReference type="InterPro" id="IPR000644">
    <property type="entry name" value="CBS_dom"/>
</dbReference>
<dbReference type="InterPro" id="IPR051257">
    <property type="entry name" value="Diverse_CBS-Domain"/>
</dbReference>
<proteinExistence type="predicted"/>
<feature type="domain" description="CBS" evidence="3">
    <location>
        <begin position="1"/>
        <end position="70"/>
    </location>
</feature>
<dbReference type="Gene3D" id="3.10.580.10">
    <property type="entry name" value="CBS-domain"/>
    <property type="match status" value="1"/>
</dbReference>
<evidence type="ECO:0000256" key="2">
    <source>
        <dbReference type="PROSITE-ProRule" id="PRU00703"/>
    </source>
</evidence>
<organism evidence="4 5">
    <name type="scientific">Microvirga terrae</name>
    <dbReference type="NCBI Taxonomy" id="2740529"/>
    <lineage>
        <taxon>Bacteria</taxon>
        <taxon>Pseudomonadati</taxon>
        <taxon>Pseudomonadota</taxon>
        <taxon>Alphaproteobacteria</taxon>
        <taxon>Hyphomicrobiales</taxon>
        <taxon>Methylobacteriaceae</taxon>
        <taxon>Microvirga</taxon>
    </lineage>
</organism>
<evidence type="ECO:0000256" key="1">
    <source>
        <dbReference type="ARBA" id="ARBA00023122"/>
    </source>
</evidence>
<dbReference type="CDD" id="cd02205">
    <property type="entry name" value="CBS_pair_SF"/>
    <property type="match status" value="1"/>
</dbReference>
<evidence type="ECO:0000259" key="3">
    <source>
        <dbReference type="PROSITE" id="PS51371"/>
    </source>
</evidence>
<dbReference type="SUPFAM" id="SSF54631">
    <property type="entry name" value="CBS-domain pair"/>
    <property type="match status" value="1"/>
</dbReference>
<dbReference type="SMART" id="SM00116">
    <property type="entry name" value="CBS"/>
    <property type="match status" value="2"/>
</dbReference>
<dbReference type="InterPro" id="IPR046342">
    <property type="entry name" value="CBS_dom_sf"/>
</dbReference>
<sequence length="148" mass="16478">MRFVEELLPKSTARLNTIGQRARLVEAADLLSGLGKRMIVICDESGRMVGVVTRTDIVRQFRLSFERPDAATCATAMTADVVFCYPSDPVSSVWETMKELGLNNVPIVDASHHPLGLLDARDALELLMSEFELEEQMIIDYVAGYGYH</sequence>
<dbReference type="Pfam" id="PF00571">
    <property type="entry name" value="CBS"/>
    <property type="match status" value="2"/>
</dbReference>
<name>A0ABY5RZA4_9HYPH</name>
<dbReference type="PROSITE" id="PS51371">
    <property type="entry name" value="CBS"/>
    <property type="match status" value="2"/>
</dbReference>
<gene>
    <name evidence="4" type="ORF">HPT29_025900</name>
</gene>
<keyword evidence="5" id="KW-1185">Reference proteome</keyword>
<evidence type="ECO:0000313" key="4">
    <source>
        <dbReference type="EMBL" id="UVF22576.1"/>
    </source>
</evidence>
<keyword evidence="1 2" id="KW-0129">CBS domain</keyword>
<accession>A0ABY5RZA4</accession>